<dbReference type="InterPro" id="IPR050639">
    <property type="entry name" value="SSR_resolvase"/>
</dbReference>
<proteinExistence type="predicted"/>
<name>A0ABT3U6D6_9ACTN</name>
<dbReference type="Gene3D" id="3.40.50.1390">
    <property type="entry name" value="Resolvase, N-terminal catalytic domain"/>
    <property type="match status" value="1"/>
</dbReference>
<evidence type="ECO:0000259" key="1">
    <source>
        <dbReference type="PROSITE" id="PS51736"/>
    </source>
</evidence>
<dbReference type="SMART" id="SM00857">
    <property type="entry name" value="Resolvase"/>
    <property type="match status" value="1"/>
</dbReference>
<feature type="domain" description="Recombinase" evidence="2">
    <location>
        <begin position="167"/>
        <end position="311"/>
    </location>
</feature>
<evidence type="ECO:0000313" key="4">
    <source>
        <dbReference type="Proteomes" id="UP001163064"/>
    </source>
</evidence>
<dbReference type="PANTHER" id="PTHR30461:SF23">
    <property type="entry name" value="DNA RECOMBINASE-RELATED"/>
    <property type="match status" value="1"/>
</dbReference>
<gene>
    <name evidence="3" type="ORF">OFY01_31405</name>
</gene>
<dbReference type="EMBL" id="JAPHNL010000335">
    <property type="protein sequence ID" value="MCX3064182.1"/>
    <property type="molecule type" value="Genomic_DNA"/>
</dbReference>
<dbReference type="SUPFAM" id="SSF53041">
    <property type="entry name" value="Resolvase-like"/>
    <property type="match status" value="1"/>
</dbReference>
<evidence type="ECO:0000259" key="2">
    <source>
        <dbReference type="PROSITE" id="PS51737"/>
    </source>
</evidence>
<dbReference type="Gene3D" id="3.90.1750.20">
    <property type="entry name" value="Putative Large Serine Recombinase, Chain B, Domain 2"/>
    <property type="match status" value="1"/>
</dbReference>
<comment type="caution">
    <text evidence="3">The sequence shown here is derived from an EMBL/GenBank/DDBJ whole genome shotgun (WGS) entry which is preliminary data.</text>
</comment>
<dbReference type="InterPro" id="IPR006119">
    <property type="entry name" value="Resolv_N"/>
</dbReference>
<dbReference type="PROSITE" id="PS51737">
    <property type="entry name" value="RECOMBINASE_DNA_BIND"/>
    <property type="match status" value="1"/>
</dbReference>
<dbReference type="RefSeq" id="WP_266605730.1">
    <property type="nucleotide sequence ID" value="NZ_JAPHNL010000335.1"/>
</dbReference>
<organism evidence="3 4">
    <name type="scientific">Streptomyces beihaiensis</name>
    <dbReference type="NCBI Taxonomy" id="2984495"/>
    <lineage>
        <taxon>Bacteria</taxon>
        <taxon>Bacillati</taxon>
        <taxon>Actinomycetota</taxon>
        <taxon>Actinomycetes</taxon>
        <taxon>Kitasatosporales</taxon>
        <taxon>Streptomycetaceae</taxon>
        <taxon>Streptomyces</taxon>
    </lineage>
</organism>
<dbReference type="InterPro" id="IPR011109">
    <property type="entry name" value="DNA_bind_recombinase_dom"/>
</dbReference>
<dbReference type="InterPro" id="IPR036162">
    <property type="entry name" value="Resolvase-like_N_sf"/>
</dbReference>
<accession>A0ABT3U6D6</accession>
<feature type="domain" description="Resolvase/invertase-type recombinase catalytic" evidence="1">
    <location>
        <begin position="8"/>
        <end position="160"/>
    </location>
</feature>
<evidence type="ECO:0000313" key="3">
    <source>
        <dbReference type="EMBL" id="MCX3064182.1"/>
    </source>
</evidence>
<dbReference type="PROSITE" id="PS51736">
    <property type="entry name" value="RECOMBINASES_3"/>
    <property type="match status" value="1"/>
</dbReference>
<keyword evidence="4" id="KW-1185">Reference proteome</keyword>
<sequence length="518" mass="58133">MTTTDTLLGREYLRVSFDRSGYERSNEDQHADNADAAEEFNITLGQAYRDVGSASRFAAKKRDDFQRLMRDLHEGTFGAQVLQMWENSRGSRKPREWLDLIDACQAQGIKILITTHRRLYNLDNWRDRHALQEESLKAAAASEETSERVSRTLRRNAEQGRPHGLIPYGYRRTYTKVRNSRGRLVTRPQDQLPEPTEALNVINLFVSLRAAKSFRAISDDWAARGIVSRDGVPFSPPSLSQMARKISYIGKRIRTKTVRDQATGKSRKVPLGEVDAAWPVVADFEGSPMSPEEFVTLFHEVQGLLNDPQRNTNPGGGAKHDFTMTMRCNHCGGPMTITMHKPASADGAPVYICRDGGCTYLREKDELDAILTGVIVSVLARSSTYERLGTGTDTAELRTIRAQLTIKRAALEETRTATPETLVEERRMARREERLETEVQELEQQEQALSRPNPLETLFPQGPADSIAARWKATDVASRRAIVALLLSPEAVGQVRIRKAADSPSEAVADRICWVRVS</sequence>
<dbReference type="InterPro" id="IPR038109">
    <property type="entry name" value="DNA_bind_recomb_sf"/>
</dbReference>
<dbReference type="PANTHER" id="PTHR30461">
    <property type="entry name" value="DNA-INVERTASE FROM LAMBDOID PROPHAGE"/>
    <property type="match status" value="1"/>
</dbReference>
<dbReference type="Pfam" id="PF00239">
    <property type="entry name" value="Resolvase"/>
    <property type="match status" value="1"/>
</dbReference>
<reference evidence="3" key="1">
    <citation type="submission" date="2022-10" db="EMBL/GenBank/DDBJ databases">
        <title>Streptomyces beihaiensis sp. nov., a chitin degrading actinobacterium, isolated from shrimp pond soil.</title>
        <authorList>
            <person name="Xie J."/>
            <person name="Shen N."/>
        </authorList>
    </citation>
    <scope>NUCLEOTIDE SEQUENCE</scope>
    <source>
        <strain evidence="3">GXMU-J5</strain>
    </source>
</reference>
<dbReference type="CDD" id="cd00338">
    <property type="entry name" value="Ser_Recombinase"/>
    <property type="match status" value="1"/>
</dbReference>
<protein>
    <submittedName>
        <fullName evidence="3">Recombinase family protein</fullName>
    </submittedName>
</protein>
<dbReference type="Proteomes" id="UP001163064">
    <property type="component" value="Unassembled WGS sequence"/>
</dbReference>